<organism evidence="2 3">
    <name type="scientific">Rhizophlyctis rosea</name>
    <dbReference type="NCBI Taxonomy" id="64517"/>
    <lineage>
        <taxon>Eukaryota</taxon>
        <taxon>Fungi</taxon>
        <taxon>Fungi incertae sedis</taxon>
        <taxon>Chytridiomycota</taxon>
        <taxon>Chytridiomycota incertae sedis</taxon>
        <taxon>Chytridiomycetes</taxon>
        <taxon>Rhizophlyctidales</taxon>
        <taxon>Rhizophlyctidaceae</taxon>
        <taxon>Rhizophlyctis</taxon>
    </lineage>
</organism>
<dbReference type="InterPro" id="IPR033469">
    <property type="entry name" value="CYTH-like_dom_sf"/>
</dbReference>
<dbReference type="EMBL" id="JADGJD010000407">
    <property type="protein sequence ID" value="KAJ3051343.1"/>
    <property type="molecule type" value="Genomic_DNA"/>
</dbReference>
<gene>
    <name evidence="2" type="ORF">HK097_007674</name>
</gene>
<dbReference type="AlphaFoldDB" id="A0AAD5X1H7"/>
<dbReference type="GO" id="GO:0005525">
    <property type="term" value="F:GTP binding"/>
    <property type="evidence" value="ECO:0007669"/>
    <property type="project" value="TreeGrafter"/>
</dbReference>
<evidence type="ECO:0000313" key="3">
    <source>
        <dbReference type="Proteomes" id="UP001212841"/>
    </source>
</evidence>
<evidence type="ECO:0000313" key="2">
    <source>
        <dbReference type="EMBL" id="KAJ3051343.1"/>
    </source>
</evidence>
<dbReference type="InterPro" id="IPR053227">
    <property type="entry name" value="TRPL-trafficking_regulator"/>
</dbReference>
<dbReference type="Gene3D" id="2.40.320.10">
    <property type="entry name" value="Hypothetical Protein Pfu-838710-001"/>
    <property type="match status" value="1"/>
</dbReference>
<dbReference type="InterPro" id="IPR038727">
    <property type="entry name" value="NadR/Ttd14_AAA_dom"/>
</dbReference>
<dbReference type="PANTHER" id="PTHR34932:SF1">
    <property type="entry name" value="TRPL TRANSLOCATION DEFECT PROTEIN 14"/>
    <property type="match status" value="1"/>
</dbReference>
<evidence type="ECO:0000259" key="1">
    <source>
        <dbReference type="Pfam" id="PF13521"/>
    </source>
</evidence>
<sequence length="372" mass="42564">MGWKVYRVPETATILQNGGVVFRELSEAQAYEFQKGIVTTILSIENTFVNLAKLNAERGNKTVVICDRGAMDPSAYMGRPEWLRLLDELNLDEVDIRDNRYDCVVHLVSAAKGAEPFYTLENNRIRSEGIDLARKVDEIVMKAWIGHPSLQVIDNSSVDNFAQKCDRAVQAVMTRLGLVADSERYGKHVRRHKFLVKSFSLDASFPVVFRDFNVEHVYLSNTAGDGVQIRIRKREEIGSSKEVHRSMTIRYPEVDGQRVETRRNLSFREYEALRAQADPTRSPITKRRRCFLFQDRYFQIDVYRNPHEGLVLLEAYLDYETPGTPVVTDARASLPDWLELEEVTDDKSYSMFTLAKVPGGLSRGPSRVMEES</sequence>
<dbReference type="PANTHER" id="PTHR34932">
    <property type="entry name" value="TRPL TRANSLOCATION DEFECT PROTEIN 14"/>
    <property type="match status" value="1"/>
</dbReference>
<keyword evidence="3" id="KW-1185">Reference proteome</keyword>
<accession>A0AAD5X1H7</accession>
<dbReference type="GO" id="GO:0070300">
    <property type="term" value="F:phosphatidic acid binding"/>
    <property type="evidence" value="ECO:0007669"/>
    <property type="project" value="TreeGrafter"/>
</dbReference>
<protein>
    <recommendedName>
        <fullName evidence="1">NadR/Ttd14 AAA domain-containing protein</fullName>
    </recommendedName>
</protein>
<reference evidence="2" key="1">
    <citation type="submission" date="2020-05" db="EMBL/GenBank/DDBJ databases">
        <title>Phylogenomic resolution of chytrid fungi.</title>
        <authorList>
            <person name="Stajich J.E."/>
            <person name="Amses K."/>
            <person name="Simmons R."/>
            <person name="Seto K."/>
            <person name="Myers J."/>
            <person name="Bonds A."/>
            <person name="Quandt C.A."/>
            <person name="Barry K."/>
            <person name="Liu P."/>
            <person name="Grigoriev I."/>
            <person name="Longcore J.E."/>
            <person name="James T.Y."/>
        </authorList>
    </citation>
    <scope>NUCLEOTIDE SEQUENCE</scope>
    <source>
        <strain evidence="2">JEL0318</strain>
    </source>
</reference>
<dbReference type="GO" id="GO:0035091">
    <property type="term" value="F:phosphatidylinositol binding"/>
    <property type="evidence" value="ECO:0007669"/>
    <property type="project" value="TreeGrafter"/>
</dbReference>
<feature type="domain" description="NadR/Ttd14 AAA" evidence="1">
    <location>
        <begin position="40"/>
        <end position="153"/>
    </location>
</feature>
<comment type="caution">
    <text evidence="2">The sequence shown here is derived from an EMBL/GenBank/DDBJ whole genome shotgun (WGS) entry which is preliminary data.</text>
</comment>
<proteinExistence type="predicted"/>
<dbReference type="Pfam" id="PF13521">
    <property type="entry name" value="AAA_28"/>
    <property type="match status" value="1"/>
</dbReference>
<name>A0AAD5X1H7_9FUNG</name>
<dbReference type="SUPFAM" id="SSF55154">
    <property type="entry name" value="CYTH-like phosphatases"/>
    <property type="match status" value="1"/>
</dbReference>
<dbReference type="Proteomes" id="UP001212841">
    <property type="component" value="Unassembled WGS sequence"/>
</dbReference>